<reference evidence="3" key="1">
    <citation type="journal article" date="2019" name="Int. J. Syst. Evol. Microbiol.">
        <title>The Global Catalogue of Microorganisms (GCM) 10K type strain sequencing project: providing services to taxonomists for standard genome sequencing and annotation.</title>
        <authorList>
            <consortium name="The Broad Institute Genomics Platform"/>
            <consortium name="The Broad Institute Genome Sequencing Center for Infectious Disease"/>
            <person name="Wu L."/>
            <person name="Ma J."/>
        </authorList>
    </citation>
    <scope>NUCLEOTIDE SEQUENCE [LARGE SCALE GENOMIC DNA]</scope>
    <source>
        <strain evidence="3">JCM 17201</strain>
    </source>
</reference>
<dbReference type="PANTHER" id="PTHR39168:SF1">
    <property type="entry name" value="TRANSCRIPTIONAL REGULATORY PROTEIN"/>
    <property type="match status" value="1"/>
</dbReference>
<dbReference type="InterPro" id="IPR011991">
    <property type="entry name" value="ArsR-like_HTH"/>
</dbReference>
<accession>A0ABP7L5J8</accession>
<evidence type="ECO:0000259" key="1">
    <source>
        <dbReference type="PROSITE" id="PS50987"/>
    </source>
</evidence>
<protein>
    <submittedName>
        <fullName evidence="2">Winged helix-turn-helix domain-containing protein</fullName>
    </submittedName>
</protein>
<dbReference type="PANTHER" id="PTHR39168">
    <property type="entry name" value="TRANSCRIPTIONAL REGULATOR-RELATED"/>
    <property type="match status" value="1"/>
</dbReference>
<dbReference type="Pfam" id="PF12840">
    <property type="entry name" value="HTH_20"/>
    <property type="match status" value="1"/>
</dbReference>
<evidence type="ECO:0000313" key="3">
    <source>
        <dbReference type="Proteomes" id="UP001499994"/>
    </source>
</evidence>
<dbReference type="Proteomes" id="UP001499994">
    <property type="component" value="Unassembled WGS sequence"/>
</dbReference>
<dbReference type="InterPro" id="IPR001845">
    <property type="entry name" value="HTH_ArsR_DNA-bd_dom"/>
</dbReference>
<dbReference type="SUPFAM" id="SSF46785">
    <property type="entry name" value="Winged helix' DNA-binding domain"/>
    <property type="match status" value="1"/>
</dbReference>
<dbReference type="Gene3D" id="1.10.10.10">
    <property type="entry name" value="Winged helix-like DNA-binding domain superfamily/Winged helix DNA-binding domain"/>
    <property type="match status" value="1"/>
</dbReference>
<feature type="domain" description="HTH arsR-type" evidence="1">
    <location>
        <begin position="1"/>
        <end position="94"/>
    </location>
</feature>
<organism evidence="2 3">
    <name type="scientific">Gibbsiella dentisursi</name>
    <dbReference type="NCBI Taxonomy" id="796890"/>
    <lineage>
        <taxon>Bacteria</taxon>
        <taxon>Pseudomonadati</taxon>
        <taxon>Pseudomonadota</taxon>
        <taxon>Gammaproteobacteria</taxon>
        <taxon>Enterobacterales</taxon>
        <taxon>Yersiniaceae</taxon>
        <taxon>Gibbsiella</taxon>
    </lineage>
</organism>
<dbReference type="RefSeq" id="WP_279025324.1">
    <property type="nucleotide sequence ID" value="NZ_BAABDG010000002.1"/>
</dbReference>
<dbReference type="PROSITE" id="PS50987">
    <property type="entry name" value="HTH_ARSR_2"/>
    <property type="match status" value="1"/>
</dbReference>
<dbReference type="InterPro" id="IPR052543">
    <property type="entry name" value="HTH_Metal-responsive_Reg"/>
</dbReference>
<keyword evidence="3" id="KW-1185">Reference proteome</keyword>
<proteinExistence type="predicted"/>
<dbReference type="EMBL" id="BAABDG010000002">
    <property type="protein sequence ID" value="GAA3894740.1"/>
    <property type="molecule type" value="Genomic_DNA"/>
</dbReference>
<dbReference type="InterPro" id="IPR036390">
    <property type="entry name" value="WH_DNA-bd_sf"/>
</dbReference>
<comment type="caution">
    <text evidence="2">The sequence shown here is derived from an EMBL/GenBank/DDBJ whole genome shotgun (WGS) entry which is preliminary data.</text>
</comment>
<dbReference type="InterPro" id="IPR036388">
    <property type="entry name" value="WH-like_DNA-bd_sf"/>
</dbReference>
<gene>
    <name evidence="2" type="ORF">GCM10022405_20270</name>
</gene>
<sequence length="225" mass="25695">MHEEPDLNQLSIAIGNPNRACMLALLMEGRALTAKELAYGSGIEPGAATGHLHQLVEAGLINYVCQGRFKYFQLATPEVAMLVETMMTLAPHKKVKRKLPAKELCDARYCYDHLAGKLGTQIYKMLIEKNFLETDHRNLRLTQQGRECFENIGIDIASIEQSHRKRAYQCLDWSERTFHIGGALGNTLACFFTENRWISRRKNSRVVDVTEKGKDLFEKHFSFKF</sequence>
<dbReference type="SMART" id="SM00418">
    <property type="entry name" value="HTH_ARSR"/>
    <property type="match status" value="1"/>
</dbReference>
<evidence type="ECO:0000313" key="2">
    <source>
        <dbReference type="EMBL" id="GAA3894740.1"/>
    </source>
</evidence>
<dbReference type="CDD" id="cd00090">
    <property type="entry name" value="HTH_ARSR"/>
    <property type="match status" value="1"/>
</dbReference>
<name>A0ABP7L5J8_9GAMM</name>